<name>A0A5S5CH82_9BACL</name>
<reference evidence="1 2" key="1">
    <citation type="submission" date="2019-07" db="EMBL/GenBank/DDBJ databases">
        <title>Genomic Encyclopedia of Type Strains, Phase III (KMG-III): the genomes of soil and plant-associated and newly described type strains.</title>
        <authorList>
            <person name="Whitman W."/>
        </authorList>
    </citation>
    <scope>NUCLEOTIDE SEQUENCE [LARGE SCALE GENOMIC DNA]</scope>
    <source>
        <strain evidence="1 2">BL24</strain>
    </source>
</reference>
<accession>A0A5S5CH82</accession>
<comment type="caution">
    <text evidence="1">The sequence shown here is derived from an EMBL/GenBank/DDBJ whole genome shotgun (WGS) entry which is preliminary data.</text>
</comment>
<dbReference type="AlphaFoldDB" id="A0A5S5CH82"/>
<dbReference type="EMBL" id="VNHS01000001">
    <property type="protein sequence ID" value="TYP79072.1"/>
    <property type="molecule type" value="Genomic_DNA"/>
</dbReference>
<keyword evidence="2" id="KW-1185">Reference proteome</keyword>
<evidence type="ECO:0000313" key="1">
    <source>
        <dbReference type="EMBL" id="TYP79072.1"/>
    </source>
</evidence>
<protein>
    <submittedName>
        <fullName evidence="1">Uncharacterized protein</fullName>
    </submittedName>
</protein>
<dbReference type="Proteomes" id="UP000323257">
    <property type="component" value="Unassembled WGS sequence"/>
</dbReference>
<organism evidence="1 2">
    <name type="scientific">Paenibacillus methanolicus</name>
    <dbReference type="NCBI Taxonomy" id="582686"/>
    <lineage>
        <taxon>Bacteria</taxon>
        <taxon>Bacillati</taxon>
        <taxon>Bacillota</taxon>
        <taxon>Bacilli</taxon>
        <taxon>Bacillales</taxon>
        <taxon>Paenibacillaceae</taxon>
        <taxon>Paenibacillus</taxon>
    </lineage>
</organism>
<evidence type="ECO:0000313" key="2">
    <source>
        <dbReference type="Proteomes" id="UP000323257"/>
    </source>
</evidence>
<proteinExistence type="predicted"/>
<gene>
    <name evidence="1" type="ORF">BCM02_101188</name>
</gene>
<sequence length="31" mass="3372">MDVEAYGIAILTVPGGVWQTRNENRVQAAVL</sequence>